<evidence type="ECO:0000313" key="8">
    <source>
        <dbReference type="EMBL" id="KAK7281160.1"/>
    </source>
</evidence>
<evidence type="ECO:0000256" key="6">
    <source>
        <dbReference type="SAM" id="SignalP"/>
    </source>
</evidence>
<keyword evidence="3" id="KW-0064">Aspartyl protease</keyword>
<evidence type="ECO:0000256" key="3">
    <source>
        <dbReference type="ARBA" id="ARBA00022750"/>
    </source>
</evidence>
<evidence type="ECO:0000256" key="1">
    <source>
        <dbReference type="ARBA" id="ARBA00007447"/>
    </source>
</evidence>
<keyword evidence="5" id="KW-0325">Glycoprotein</keyword>
<dbReference type="InterPro" id="IPR051708">
    <property type="entry name" value="Plant_Aspart_Prot_A1"/>
</dbReference>
<organism evidence="8 9">
    <name type="scientific">Crotalaria pallida</name>
    <name type="common">Smooth rattlebox</name>
    <name type="synonym">Crotalaria striata</name>
    <dbReference type="NCBI Taxonomy" id="3830"/>
    <lineage>
        <taxon>Eukaryota</taxon>
        <taxon>Viridiplantae</taxon>
        <taxon>Streptophyta</taxon>
        <taxon>Embryophyta</taxon>
        <taxon>Tracheophyta</taxon>
        <taxon>Spermatophyta</taxon>
        <taxon>Magnoliopsida</taxon>
        <taxon>eudicotyledons</taxon>
        <taxon>Gunneridae</taxon>
        <taxon>Pentapetalae</taxon>
        <taxon>rosids</taxon>
        <taxon>fabids</taxon>
        <taxon>Fabales</taxon>
        <taxon>Fabaceae</taxon>
        <taxon>Papilionoideae</taxon>
        <taxon>50 kb inversion clade</taxon>
        <taxon>genistoids sensu lato</taxon>
        <taxon>core genistoids</taxon>
        <taxon>Crotalarieae</taxon>
        <taxon>Crotalaria</taxon>
    </lineage>
</organism>
<name>A0AAN9FXK0_CROPI</name>
<protein>
    <recommendedName>
        <fullName evidence="7">Peptidase A1 domain-containing protein</fullName>
    </recommendedName>
</protein>
<dbReference type="InterPro" id="IPR032861">
    <property type="entry name" value="TAXi_N"/>
</dbReference>
<dbReference type="PROSITE" id="PS51767">
    <property type="entry name" value="PEPTIDASE_A1"/>
    <property type="match status" value="1"/>
</dbReference>
<dbReference type="PANTHER" id="PTHR47967">
    <property type="entry name" value="OS07G0603500 PROTEIN-RELATED"/>
    <property type="match status" value="1"/>
</dbReference>
<evidence type="ECO:0000313" key="9">
    <source>
        <dbReference type="Proteomes" id="UP001372338"/>
    </source>
</evidence>
<dbReference type="GO" id="GO:0006508">
    <property type="term" value="P:proteolysis"/>
    <property type="evidence" value="ECO:0007669"/>
    <property type="project" value="UniProtKB-KW"/>
</dbReference>
<comment type="caution">
    <text evidence="8">The sequence shown here is derived from an EMBL/GenBank/DDBJ whole genome shotgun (WGS) entry which is preliminary data.</text>
</comment>
<evidence type="ECO:0000256" key="4">
    <source>
        <dbReference type="ARBA" id="ARBA00022801"/>
    </source>
</evidence>
<keyword evidence="4" id="KW-0378">Hydrolase</keyword>
<dbReference type="InterPro" id="IPR033121">
    <property type="entry name" value="PEPTIDASE_A1"/>
</dbReference>
<comment type="similarity">
    <text evidence="1">Belongs to the peptidase A1 family.</text>
</comment>
<dbReference type="Proteomes" id="UP001372338">
    <property type="component" value="Unassembled WGS sequence"/>
</dbReference>
<evidence type="ECO:0000256" key="5">
    <source>
        <dbReference type="ARBA" id="ARBA00023180"/>
    </source>
</evidence>
<dbReference type="Gene3D" id="2.40.70.10">
    <property type="entry name" value="Acid Proteases"/>
    <property type="match status" value="2"/>
</dbReference>
<dbReference type="Pfam" id="PF14543">
    <property type="entry name" value="TAXi_N"/>
    <property type="match status" value="1"/>
</dbReference>
<dbReference type="InterPro" id="IPR032799">
    <property type="entry name" value="TAXi_C"/>
</dbReference>
<feature type="domain" description="Peptidase A1" evidence="7">
    <location>
        <begin position="107"/>
        <end position="446"/>
    </location>
</feature>
<keyword evidence="9" id="KW-1185">Reference proteome</keyword>
<feature type="signal peptide" evidence="6">
    <location>
        <begin position="1"/>
        <end position="29"/>
    </location>
</feature>
<proteinExistence type="inferred from homology"/>
<dbReference type="EMBL" id="JAYWIO010000002">
    <property type="protein sequence ID" value="KAK7281160.1"/>
    <property type="molecule type" value="Genomic_DNA"/>
</dbReference>
<dbReference type="InterPro" id="IPR021109">
    <property type="entry name" value="Peptidase_aspartic_dom_sf"/>
</dbReference>
<evidence type="ECO:0000256" key="2">
    <source>
        <dbReference type="ARBA" id="ARBA00022670"/>
    </source>
</evidence>
<dbReference type="FunFam" id="2.40.70.10:FF:000033">
    <property type="entry name" value="Aspartyl protease family protein"/>
    <property type="match status" value="1"/>
</dbReference>
<dbReference type="GO" id="GO:0004190">
    <property type="term" value="F:aspartic-type endopeptidase activity"/>
    <property type="evidence" value="ECO:0007669"/>
    <property type="project" value="UniProtKB-KW"/>
</dbReference>
<keyword evidence="2" id="KW-0645">Protease</keyword>
<keyword evidence="6" id="KW-0732">Signal</keyword>
<feature type="chain" id="PRO_5042871798" description="Peptidase A1 domain-containing protein" evidence="6">
    <location>
        <begin position="30"/>
        <end position="455"/>
    </location>
</feature>
<dbReference type="GO" id="GO:0005576">
    <property type="term" value="C:extracellular region"/>
    <property type="evidence" value="ECO:0007669"/>
    <property type="project" value="TreeGrafter"/>
</dbReference>
<dbReference type="PANTHER" id="PTHR47967:SF14">
    <property type="entry name" value="EUKARYOTIC ASPARTYL PROTEASE FAMILY PROTEIN"/>
    <property type="match status" value="1"/>
</dbReference>
<dbReference type="AlphaFoldDB" id="A0AAN9FXK0"/>
<dbReference type="InterPro" id="IPR034161">
    <property type="entry name" value="Pepsin-like_plant"/>
</dbReference>
<dbReference type="Pfam" id="PF14541">
    <property type="entry name" value="TAXi_C"/>
    <property type="match status" value="1"/>
</dbReference>
<evidence type="ECO:0000259" key="7">
    <source>
        <dbReference type="PROSITE" id="PS51767"/>
    </source>
</evidence>
<gene>
    <name evidence="8" type="ORF">RIF29_08894</name>
</gene>
<dbReference type="SUPFAM" id="SSF50630">
    <property type="entry name" value="Acid proteases"/>
    <property type="match status" value="1"/>
</dbReference>
<dbReference type="CDD" id="cd05476">
    <property type="entry name" value="pepsin_A_like_plant"/>
    <property type="match status" value="1"/>
</dbReference>
<reference evidence="8 9" key="1">
    <citation type="submission" date="2024-01" db="EMBL/GenBank/DDBJ databases">
        <title>The genomes of 5 underutilized Papilionoideae crops provide insights into root nodulation and disease resistanc.</title>
        <authorList>
            <person name="Yuan L."/>
        </authorList>
    </citation>
    <scope>NUCLEOTIDE SEQUENCE [LARGE SCALE GENOMIC DNA]</scope>
    <source>
        <strain evidence="8">ZHUSHIDOU_FW_LH</strain>
        <tissue evidence="8">Leaf</tissue>
    </source>
</reference>
<sequence>MTFVHETLHLLLVAVSIYSFSSLSPNSLASTVEAATTKPQRLVAKLIHHHSFDHTYYNPNETTTDRIKHDIQHSLARLAYLKARIEGSLTSDDYRTYLSPSLNGLVLLANISIGQPPIPQLVVIDTGSDIFWVMCNPCLNCDHVDILYDPSKSSTFSPSCKTPTCGSERCKCSFNDQIPFNITYVDNSSALGTFSREMLVFETSDEGTTQVSNIEFGCGYKNVHFKNDHEYNGILGLNTRPWSLASQLGQKFSYCIGSMLDKSYKYNQLVLGEGADLEGDSTSFLAFHHMYYITMEGISIGEKRLDITPEAFEFKTNGEGGILLDSGSTFTYFVDDVYNILRNEVRNLMSFKEFKFKECPWCLCYEGSIRRDLIGFPVVTFHFAEGAELALDTESFFQQLSDDVFCMAIRPTSEFGITLKSSIIGLFAQQSYNVGFDLDKQLIYFQRIDCELLSG</sequence>
<accession>A0AAN9FXK0</accession>